<dbReference type="Proteomes" id="UP001066276">
    <property type="component" value="Chromosome 7"/>
</dbReference>
<protein>
    <submittedName>
        <fullName evidence="1">Uncharacterized protein</fullName>
    </submittedName>
</protein>
<reference evidence="1" key="1">
    <citation type="journal article" date="2022" name="bioRxiv">
        <title>Sequencing and chromosome-scale assembly of the giantPleurodeles waltlgenome.</title>
        <authorList>
            <person name="Brown T."/>
            <person name="Elewa A."/>
            <person name="Iarovenko S."/>
            <person name="Subramanian E."/>
            <person name="Araus A.J."/>
            <person name="Petzold A."/>
            <person name="Susuki M."/>
            <person name="Suzuki K.-i.T."/>
            <person name="Hayashi T."/>
            <person name="Toyoda A."/>
            <person name="Oliveira C."/>
            <person name="Osipova E."/>
            <person name="Leigh N.D."/>
            <person name="Simon A."/>
            <person name="Yun M.H."/>
        </authorList>
    </citation>
    <scope>NUCLEOTIDE SEQUENCE</scope>
    <source>
        <strain evidence="1">20211129_DDA</strain>
        <tissue evidence="1">Liver</tissue>
    </source>
</reference>
<name>A0AAV7P7V2_PLEWA</name>
<sequence>MCLLGRTAARNAKGAQKKWATADQGPKKGRCDSLWLHMATLWPDECDCQVGAPSAGGPAELRPESGCTVESASAGWATMRPGRTLGPADPVLLVGKALQPCPDRRRCPAG</sequence>
<dbReference type="AlphaFoldDB" id="A0AAV7P7V2"/>
<evidence type="ECO:0000313" key="2">
    <source>
        <dbReference type="Proteomes" id="UP001066276"/>
    </source>
</evidence>
<keyword evidence="2" id="KW-1185">Reference proteome</keyword>
<gene>
    <name evidence="1" type="ORF">NDU88_001417</name>
</gene>
<accession>A0AAV7P7V2</accession>
<evidence type="ECO:0000313" key="1">
    <source>
        <dbReference type="EMBL" id="KAJ1122944.1"/>
    </source>
</evidence>
<comment type="caution">
    <text evidence="1">The sequence shown here is derived from an EMBL/GenBank/DDBJ whole genome shotgun (WGS) entry which is preliminary data.</text>
</comment>
<dbReference type="EMBL" id="JANPWB010000011">
    <property type="protein sequence ID" value="KAJ1122944.1"/>
    <property type="molecule type" value="Genomic_DNA"/>
</dbReference>
<organism evidence="1 2">
    <name type="scientific">Pleurodeles waltl</name>
    <name type="common">Iberian ribbed newt</name>
    <dbReference type="NCBI Taxonomy" id="8319"/>
    <lineage>
        <taxon>Eukaryota</taxon>
        <taxon>Metazoa</taxon>
        <taxon>Chordata</taxon>
        <taxon>Craniata</taxon>
        <taxon>Vertebrata</taxon>
        <taxon>Euteleostomi</taxon>
        <taxon>Amphibia</taxon>
        <taxon>Batrachia</taxon>
        <taxon>Caudata</taxon>
        <taxon>Salamandroidea</taxon>
        <taxon>Salamandridae</taxon>
        <taxon>Pleurodelinae</taxon>
        <taxon>Pleurodeles</taxon>
    </lineage>
</organism>
<proteinExistence type="predicted"/>